<dbReference type="KEGG" id="psil:PMA3_09430"/>
<evidence type="ECO:0000313" key="1">
    <source>
        <dbReference type="EMBL" id="ANJ55355.1"/>
    </source>
</evidence>
<reference evidence="1 2" key="1">
    <citation type="journal article" date="2018" name="Syst. Appl. Microbiol.">
        <title>Pseudomonas silesiensis sp. nov. strain A3T isolated from a biological pesticide sewage treatment plant and analysis of the complete genome sequence.</title>
        <authorList>
            <person name="Kaminski M.A."/>
            <person name="Furmanczyk E.M."/>
            <person name="Sobczak A."/>
            <person name="Dziembowski A."/>
            <person name="Lipinski L."/>
        </authorList>
    </citation>
    <scope>NUCLEOTIDE SEQUENCE [LARGE SCALE GENOMIC DNA]</scope>
    <source>
        <strain evidence="1 2">A3</strain>
    </source>
</reference>
<keyword evidence="2" id="KW-1185">Reference proteome</keyword>
<dbReference type="STRING" id="1853130.PMA3_09430"/>
<dbReference type="EMBL" id="CP014870">
    <property type="protein sequence ID" value="ANJ55355.1"/>
    <property type="molecule type" value="Genomic_DNA"/>
</dbReference>
<dbReference type="Proteomes" id="UP000078354">
    <property type="component" value="Chromosome"/>
</dbReference>
<name>A0A191YR28_9PSED</name>
<dbReference type="AlphaFoldDB" id="A0A191YR28"/>
<sequence length="156" mass="17541">MATICLELFGTQLGKRYSQEGFNAGFDLLQSGFKSRLDLFLSSVVFRRVSQPPVGLGGRPKKYRTGLTVSLVAHRDDEIRCQVHLDIAGLTEQPERRHASVFQRIKTQRMHFTFGLTARAVGFHAFRCQVIENRLTMDAATAIGSAEEQDFHRAIS</sequence>
<evidence type="ECO:0000313" key="2">
    <source>
        <dbReference type="Proteomes" id="UP000078354"/>
    </source>
</evidence>
<protein>
    <submittedName>
        <fullName evidence="1">Uncharacterized protein</fullName>
    </submittedName>
</protein>
<organism evidence="1 2">
    <name type="scientific">Pseudomonas silesiensis</name>
    <dbReference type="NCBI Taxonomy" id="1853130"/>
    <lineage>
        <taxon>Bacteria</taxon>
        <taxon>Pseudomonadati</taxon>
        <taxon>Pseudomonadota</taxon>
        <taxon>Gammaproteobacteria</taxon>
        <taxon>Pseudomonadales</taxon>
        <taxon>Pseudomonadaceae</taxon>
        <taxon>Pseudomonas</taxon>
    </lineage>
</organism>
<gene>
    <name evidence="1" type="ORF">PMA3_09430</name>
</gene>
<accession>A0A191YR28</accession>
<proteinExistence type="predicted"/>